<dbReference type="Proteomes" id="UP001206925">
    <property type="component" value="Unassembled WGS sequence"/>
</dbReference>
<dbReference type="CDD" id="cd05476">
    <property type="entry name" value="pepsin_A_like_plant"/>
    <property type="match status" value="1"/>
</dbReference>
<dbReference type="Pfam" id="PF14541">
    <property type="entry name" value="TAXi_C"/>
    <property type="match status" value="1"/>
</dbReference>
<evidence type="ECO:0000256" key="5">
    <source>
        <dbReference type="ARBA" id="ARBA00023180"/>
    </source>
</evidence>
<dbReference type="InterPro" id="IPR021109">
    <property type="entry name" value="Peptidase_aspartic_dom_sf"/>
</dbReference>
<keyword evidence="10" id="KW-1185">Reference proteome</keyword>
<dbReference type="FunFam" id="2.40.70.10:FF:000028">
    <property type="entry name" value="Eukaryotic aspartyl protease family protein"/>
    <property type="match status" value="1"/>
</dbReference>
<evidence type="ECO:0000256" key="3">
    <source>
        <dbReference type="ARBA" id="ARBA00022750"/>
    </source>
</evidence>
<reference evidence="9" key="1">
    <citation type="submission" date="2022-06" db="EMBL/GenBank/DDBJ databases">
        <title>Uncovering the hologenomic basis of an extraordinary plant invasion.</title>
        <authorList>
            <person name="Bieker V.C."/>
            <person name="Martin M.D."/>
            <person name="Gilbert T."/>
            <person name="Hodgins K."/>
            <person name="Battlay P."/>
            <person name="Petersen B."/>
            <person name="Wilson J."/>
        </authorList>
    </citation>
    <scope>NUCLEOTIDE SEQUENCE</scope>
    <source>
        <strain evidence="9">AA19_3_7</strain>
        <tissue evidence="9">Leaf</tissue>
    </source>
</reference>
<dbReference type="InterPro" id="IPR001461">
    <property type="entry name" value="Aspartic_peptidase_A1"/>
</dbReference>
<keyword evidence="2" id="KW-0645">Protease</keyword>
<dbReference type="InterPro" id="IPR032861">
    <property type="entry name" value="TAXi_N"/>
</dbReference>
<feature type="domain" description="Peptidase A1" evidence="8">
    <location>
        <begin position="79"/>
        <end position="455"/>
    </location>
</feature>
<feature type="transmembrane region" description="Helical" evidence="7">
    <location>
        <begin position="12"/>
        <end position="32"/>
    </location>
</feature>
<keyword evidence="5" id="KW-0325">Glycoprotein</keyword>
<keyword evidence="7" id="KW-0812">Transmembrane</keyword>
<dbReference type="Gene3D" id="2.40.70.10">
    <property type="entry name" value="Acid Proteases"/>
    <property type="match status" value="2"/>
</dbReference>
<name>A0AAD5CYT0_AMBAR</name>
<dbReference type="PANTHER" id="PTHR13683">
    <property type="entry name" value="ASPARTYL PROTEASES"/>
    <property type="match status" value="1"/>
</dbReference>
<dbReference type="PROSITE" id="PS51767">
    <property type="entry name" value="PEPTIDASE_A1"/>
    <property type="match status" value="1"/>
</dbReference>
<dbReference type="GO" id="GO:0004190">
    <property type="term" value="F:aspartic-type endopeptidase activity"/>
    <property type="evidence" value="ECO:0007669"/>
    <property type="project" value="UniProtKB-KW"/>
</dbReference>
<keyword evidence="4" id="KW-0378">Hydrolase</keyword>
<dbReference type="EMBL" id="JAMZMK010006076">
    <property type="protein sequence ID" value="KAI7750856.1"/>
    <property type="molecule type" value="Genomic_DNA"/>
</dbReference>
<feature type="active site" evidence="6">
    <location>
        <position position="335"/>
    </location>
</feature>
<comment type="caution">
    <text evidence="9">The sequence shown here is derived from an EMBL/GenBank/DDBJ whole genome shotgun (WGS) entry which is preliminary data.</text>
</comment>
<evidence type="ECO:0000256" key="4">
    <source>
        <dbReference type="ARBA" id="ARBA00022801"/>
    </source>
</evidence>
<evidence type="ECO:0000256" key="2">
    <source>
        <dbReference type="ARBA" id="ARBA00022670"/>
    </source>
</evidence>
<organism evidence="9 10">
    <name type="scientific">Ambrosia artemisiifolia</name>
    <name type="common">Common ragweed</name>
    <dbReference type="NCBI Taxonomy" id="4212"/>
    <lineage>
        <taxon>Eukaryota</taxon>
        <taxon>Viridiplantae</taxon>
        <taxon>Streptophyta</taxon>
        <taxon>Embryophyta</taxon>
        <taxon>Tracheophyta</taxon>
        <taxon>Spermatophyta</taxon>
        <taxon>Magnoliopsida</taxon>
        <taxon>eudicotyledons</taxon>
        <taxon>Gunneridae</taxon>
        <taxon>Pentapetalae</taxon>
        <taxon>asterids</taxon>
        <taxon>campanulids</taxon>
        <taxon>Asterales</taxon>
        <taxon>Asteraceae</taxon>
        <taxon>Asteroideae</taxon>
        <taxon>Heliantheae alliance</taxon>
        <taxon>Heliantheae</taxon>
        <taxon>Ambrosia</taxon>
    </lineage>
</organism>
<dbReference type="GO" id="GO:0006508">
    <property type="term" value="P:proteolysis"/>
    <property type="evidence" value="ECO:0007669"/>
    <property type="project" value="UniProtKB-KW"/>
</dbReference>
<accession>A0AAD5CYT0</accession>
<evidence type="ECO:0000259" key="8">
    <source>
        <dbReference type="PROSITE" id="PS51767"/>
    </source>
</evidence>
<evidence type="ECO:0000313" key="10">
    <source>
        <dbReference type="Proteomes" id="UP001206925"/>
    </source>
</evidence>
<dbReference type="InterPro" id="IPR032799">
    <property type="entry name" value="TAXi_C"/>
</dbReference>
<evidence type="ECO:0000313" key="9">
    <source>
        <dbReference type="EMBL" id="KAI7750856.1"/>
    </source>
</evidence>
<evidence type="ECO:0000256" key="7">
    <source>
        <dbReference type="SAM" id="Phobius"/>
    </source>
</evidence>
<protein>
    <recommendedName>
        <fullName evidence="8">Peptidase A1 domain-containing protein</fullName>
    </recommendedName>
</protein>
<keyword evidence="7" id="KW-1133">Transmembrane helix</keyword>
<feature type="active site" evidence="6">
    <location>
        <position position="97"/>
    </location>
</feature>
<evidence type="ECO:0000256" key="1">
    <source>
        <dbReference type="ARBA" id="ARBA00007447"/>
    </source>
</evidence>
<dbReference type="InterPro" id="IPR034161">
    <property type="entry name" value="Pepsin-like_plant"/>
</dbReference>
<dbReference type="InterPro" id="IPR033121">
    <property type="entry name" value="PEPTIDASE_A1"/>
</dbReference>
<comment type="similarity">
    <text evidence="1">Belongs to the peptidase A1 family.</text>
</comment>
<keyword evidence="3" id="KW-0064">Aspartyl protease</keyword>
<dbReference type="AlphaFoldDB" id="A0AAD5CYT0"/>
<dbReference type="Pfam" id="PF14543">
    <property type="entry name" value="TAXi_N"/>
    <property type="match status" value="1"/>
</dbReference>
<sequence length="507" mass="55257">MDPHTRGNLSVIVFVVVVVIELCVLASANVVFQVQHKFAGDNTCLNALKSHDARRHERILAAADLPLGGNGSPTSSALYYTKIQLGSPPKNFYVQVDTGSDLLWVNCINCDNCPTESGLGIPLTLFDPKHSTTAKTVGCDNEFCKDTFTAHGEECKPGMLCGYSVKYGDGSSTAGFFVDDNVTLAQVSGDRQTTSMSGNVIFGCGAKQSGDLGSAEQALDGIVGFGQSKTSLLSQLASSKKVKKTFSHCLDGGKGGGIFAIGEVVEPKIKTTPILDDQVIRDEYESEGWANMGMPSQARWTHFNVALESIDVNGEAIKLPKSILEFGKKQAVILDSGTTLAYFPDEIYNQLMEKIIAAQPDNKPLTVQKVFKCYEYAGNLDDGFPVINFHFENSLLMKVLPHQYFFKVEENAYCIGLQNSNIHAKGLDELTLFGDLLLSDRLVTYDMENQVIGWTDYNCSSSIKVKDENSGNVYDVGTHDISSAHYTYNSQIVFGLFLALVATWLIN</sequence>
<keyword evidence="7" id="KW-0472">Membrane</keyword>
<dbReference type="PRINTS" id="PR00792">
    <property type="entry name" value="PEPSIN"/>
</dbReference>
<proteinExistence type="inferred from homology"/>
<gene>
    <name evidence="9" type="ORF">M8C21_013367</name>
</gene>
<dbReference type="PANTHER" id="PTHR13683:SF822">
    <property type="entry name" value="ASPARTIC PEPTIDASE A1 FAMILY, ASPARTIC PEPTIDASE DOMAIN, XYLANASE INHIBITOR-RELATED"/>
    <property type="match status" value="1"/>
</dbReference>
<evidence type="ECO:0000256" key="6">
    <source>
        <dbReference type="PIRSR" id="PIRSR601461-1"/>
    </source>
</evidence>
<dbReference type="SUPFAM" id="SSF50630">
    <property type="entry name" value="Acid proteases"/>
    <property type="match status" value="1"/>
</dbReference>